<dbReference type="Proteomes" id="UP000501740">
    <property type="component" value="Segment"/>
</dbReference>
<proteinExistence type="predicted"/>
<evidence type="ECO:0000313" key="2">
    <source>
        <dbReference type="Proteomes" id="UP000501740"/>
    </source>
</evidence>
<dbReference type="InterPro" id="IPR012337">
    <property type="entry name" value="RNaseH-like_sf"/>
</dbReference>
<organism evidence="1 2">
    <name type="scientific">Largemouth bass virus</name>
    <dbReference type="NCBI Taxonomy" id="176656"/>
    <lineage>
        <taxon>Viruses</taxon>
        <taxon>Varidnaviria</taxon>
        <taxon>Bamfordvirae</taxon>
        <taxon>Nucleocytoviricota</taxon>
        <taxon>Megaviricetes</taxon>
        <taxon>Pimascovirales</taxon>
        <taxon>Pimascovirales incertae sedis</taxon>
        <taxon>Iridoviridae</taxon>
        <taxon>Alphairidovirinae</taxon>
        <taxon>Ranavirus</taxon>
        <taxon>Ranavirus micropterus1</taxon>
        <taxon>Santee-Cooper ranavirus</taxon>
    </lineage>
</organism>
<gene>
    <name evidence="1" type="ORF">LMBV_027</name>
</gene>
<dbReference type="InterPro" id="IPR036397">
    <property type="entry name" value="RNaseH_sf"/>
</dbReference>
<reference evidence="1 2" key="1">
    <citation type="submission" date="2019-03" db="EMBL/GenBank/DDBJ databases">
        <authorList>
            <person name="Winters A.D."/>
            <person name="Faisal M."/>
        </authorList>
    </citation>
    <scope>NUCLEOTIDE SEQUENCE [LARGE SCALE GENOMIC DNA]</scope>
    <source>
        <strain evidence="1 2">Pine 14-204</strain>
    </source>
</reference>
<dbReference type="Gene3D" id="3.30.420.10">
    <property type="entry name" value="Ribonuclease H-like superfamily/Ribonuclease H"/>
    <property type="match status" value="1"/>
</dbReference>
<sequence>MTAHKIVSIDVGIRHLAYCVIEGESIVRLRLYDAGSGLSGVKASEKILTRILMSDRGGGEWLDADIILIEAQHVKNVKAQLVAQTVRTWASINGIKWVQVPASLKLDKYVHGHSAMEYKTYKKKCADICEEVASEVWPGTDEAVWDESWVSAPKKDDMADCVLQAAAWVGKNS</sequence>
<dbReference type="SUPFAM" id="SSF53098">
    <property type="entry name" value="Ribonuclease H-like"/>
    <property type="match status" value="1"/>
</dbReference>
<name>A0A9X7TMF1_9VIRU</name>
<dbReference type="EMBL" id="MK681856">
    <property type="protein sequence ID" value="QJE49176.1"/>
    <property type="molecule type" value="Genomic_DNA"/>
</dbReference>
<accession>A0A9X7TMF1</accession>
<dbReference type="GO" id="GO:0003676">
    <property type="term" value="F:nucleic acid binding"/>
    <property type="evidence" value="ECO:0007669"/>
    <property type="project" value="InterPro"/>
</dbReference>
<protein>
    <submittedName>
        <fullName evidence="1">Uncharacterized protein</fullName>
    </submittedName>
</protein>
<evidence type="ECO:0000313" key="1">
    <source>
        <dbReference type="EMBL" id="QJE49176.1"/>
    </source>
</evidence>